<reference evidence="2" key="1">
    <citation type="submission" date="2022-11" db="UniProtKB">
        <authorList>
            <consortium name="WormBaseParasite"/>
        </authorList>
    </citation>
    <scope>IDENTIFICATION</scope>
</reference>
<dbReference type="Proteomes" id="UP000887540">
    <property type="component" value="Unplaced"/>
</dbReference>
<keyword evidence="1" id="KW-1185">Reference proteome</keyword>
<organism evidence="1 2">
    <name type="scientific">Acrobeloides nanus</name>
    <dbReference type="NCBI Taxonomy" id="290746"/>
    <lineage>
        <taxon>Eukaryota</taxon>
        <taxon>Metazoa</taxon>
        <taxon>Ecdysozoa</taxon>
        <taxon>Nematoda</taxon>
        <taxon>Chromadorea</taxon>
        <taxon>Rhabditida</taxon>
        <taxon>Tylenchina</taxon>
        <taxon>Cephalobomorpha</taxon>
        <taxon>Cephaloboidea</taxon>
        <taxon>Cephalobidae</taxon>
        <taxon>Acrobeloides</taxon>
    </lineage>
</organism>
<dbReference type="WBParaSite" id="ACRNAN_Path_874.g3362.t1">
    <property type="protein sequence ID" value="ACRNAN_Path_874.g3362.t1"/>
    <property type="gene ID" value="ACRNAN_Path_874.g3362"/>
</dbReference>
<sequence length="148" mass="17884">MRLLFLDFLFEIEYFAFVEMHSTKSAIVTQRLSACRKIPIVSLSTSQVQMQEKQHFRKDVYPSSNQAPYYQEEFWNSTAERGTPMTEKIRNFMRDKYEIMQSFGEKNNDKFKKRVDEKMLNKPHPYERMLKKEKMFKTPLGPQQKLFF</sequence>
<name>A0A914CCN3_9BILA</name>
<evidence type="ECO:0000313" key="2">
    <source>
        <dbReference type="WBParaSite" id="ACRNAN_Path_874.g3362.t1"/>
    </source>
</evidence>
<proteinExistence type="predicted"/>
<accession>A0A914CCN3</accession>
<evidence type="ECO:0000313" key="1">
    <source>
        <dbReference type="Proteomes" id="UP000887540"/>
    </source>
</evidence>
<protein>
    <submittedName>
        <fullName evidence="2">Uncharacterized protein</fullName>
    </submittedName>
</protein>
<dbReference type="AlphaFoldDB" id="A0A914CCN3"/>